<evidence type="ECO:0000313" key="2">
    <source>
        <dbReference type="EMBL" id="CAE0822950.1"/>
    </source>
</evidence>
<reference evidence="2" key="1">
    <citation type="submission" date="2021-01" db="EMBL/GenBank/DDBJ databases">
        <authorList>
            <person name="Corre E."/>
            <person name="Pelletier E."/>
            <person name="Niang G."/>
            <person name="Scheremetjew M."/>
            <person name="Finn R."/>
            <person name="Kale V."/>
            <person name="Holt S."/>
            <person name="Cochrane G."/>
            <person name="Meng A."/>
            <person name="Brown T."/>
            <person name="Cohen L."/>
        </authorList>
    </citation>
    <scope>NUCLEOTIDE SEQUENCE</scope>
    <source>
        <strain evidence="2">CCMP1594</strain>
    </source>
</reference>
<evidence type="ECO:0000256" key="1">
    <source>
        <dbReference type="SAM" id="MobiDB-lite"/>
    </source>
</evidence>
<dbReference type="AlphaFoldDB" id="A0A7S4LDX7"/>
<name>A0A7S4LDX7_9EUGL</name>
<feature type="region of interest" description="Disordered" evidence="1">
    <location>
        <begin position="83"/>
        <end position="102"/>
    </location>
</feature>
<accession>A0A7S4LDX7</accession>
<proteinExistence type="predicted"/>
<dbReference type="EMBL" id="HBJA01098827">
    <property type="protein sequence ID" value="CAE0822950.1"/>
    <property type="molecule type" value="Transcribed_RNA"/>
</dbReference>
<organism evidence="2">
    <name type="scientific">Eutreptiella gymnastica</name>
    <dbReference type="NCBI Taxonomy" id="73025"/>
    <lineage>
        <taxon>Eukaryota</taxon>
        <taxon>Discoba</taxon>
        <taxon>Euglenozoa</taxon>
        <taxon>Euglenida</taxon>
        <taxon>Spirocuta</taxon>
        <taxon>Euglenophyceae</taxon>
        <taxon>Eutreptiales</taxon>
        <taxon>Eutreptiaceae</taxon>
        <taxon>Eutreptiella</taxon>
    </lineage>
</organism>
<gene>
    <name evidence="2" type="ORF">EGYM00163_LOCUS34151</name>
</gene>
<sequence length="194" mass="21819">MYPTKASQHEFLATCIDVDVEKDVKYNNYATYTIKRGHRTKYFVPYRGMRREICKTQFLHYFGISRFVVESVAKTKAAAAMSNPLSPMKSPSKQAASNTARSSPIKLKFDDMFAHRSESCRKCRKVPKPRKLAGSECPREICVPLHPSAAACRPLIAGGYSCHPHRKTLGPLLQGCVVRESGNWTSKHEAWGLL</sequence>
<protein>
    <submittedName>
        <fullName evidence="2">Uncharacterized protein</fullName>
    </submittedName>
</protein>